<gene>
    <name evidence="14" type="ORF">CLAC_05260</name>
</gene>
<dbReference type="InterPro" id="IPR023753">
    <property type="entry name" value="FAD/NAD-binding_dom"/>
</dbReference>
<evidence type="ECO:0000256" key="9">
    <source>
        <dbReference type="PIRSR" id="PIRSR000350-3"/>
    </source>
</evidence>
<dbReference type="GO" id="GO:0050660">
    <property type="term" value="F:flavin adenine dinucleotide binding"/>
    <property type="evidence" value="ECO:0007669"/>
    <property type="project" value="TreeGrafter"/>
</dbReference>
<evidence type="ECO:0000313" key="15">
    <source>
        <dbReference type="Proteomes" id="UP000058446"/>
    </source>
</evidence>
<evidence type="ECO:0000256" key="11">
    <source>
        <dbReference type="RuleBase" id="RU003691"/>
    </source>
</evidence>
<dbReference type="GO" id="GO:0004148">
    <property type="term" value="F:dihydrolipoyl dehydrogenase (NADH) activity"/>
    <property type="evidence" value="ECO:0007669"/>
    <property type="project" value="TreeGrafter"/>
</dbReference>
<evidence type="ECO:0000256" key="5">
    <source>
        <dbReference type="ARBA" id="ARBA00023027"/>
    </source>
</evidence>
<keyword evidence="5 9" id="KW-0520">NAD</keyword>
<dbReference type="InterPro" id="IPR016156">
    <property type="entry name" value="FAD/NAD-linked_Rdtase_dimer_sf"/>
</dbReference>
<dbReference type="PATRIC" id="fig|1408189.4.peg.1046"/>
<name>A0A0K2GZL0_9CORY</name>
<evidence type="ECO:0000256" key="4">
    <source>
        <dbReference type="ARBA" id="ARBA00023002"/>
    </source>
</evidence>
<keyword evidence="15" id="KW-1185">Reference proteome</keyword>
<dbReference type="KEGG" id="clw:CLAC_05260"/>
<dbReference type="Gene3D" id="3.50.50.60">
    <property type="entry name" value="FAD/NAD(P)-binding domain"/>
    <property type="match status" value="2"/>
</dbReference>
<feature type="domain" description="FAD/NAD(P)-binding" evidence="13">
    <location>
        <begin position="11"/>
        <end position="326"/>
    </location>
</feature>
<feature type="binding site" evidence="9">
    <location>
        <position position="273"/>
    </location>
    <ligand>
        <name>NAD(+)</name>
        <dbReference type="ChEBI" id="CHEBI:57540"/>
    </ligand>
</feature>
<comment type="cofactor">
    <cofactor evidence="9">
        <name>FAD</name>
        <dbReference type="ChEBI" id="CHEBI:57692"/>
    </cofactor>
    <text evidence="9">Binds 1 FAD per subunit.</text>
</comment>
<dbReference type="InterPro" id="IPR017817">
    <property type="entry name" value="Mycothione_reductase"/>
</dbReference>
<dbReference type="Proteomes" id="UP000058446">
    <property type="component" value="Chromosome"/>
</dbReference>
<dbReference type="STRING" id="1408189.CLAC_05260"/>
<protein>
    <submittedName>
        <fullName evidence="14">Mycothione reductase</fullName>
        <ecNumber evidence="14">1.8.1.7</ecNumber>
    </submittedName>
</protein>
<dbReference type="EC" id="1.8.1.7" evidence="14"/>
<keyword evidence="2 11" id="KW-0285">Flavoprotein</keyword>
<dbReference type="SUPFAM" id="SSF55424">
    <property type="entry name" value="FAD/NAD-linked reductases, dimerisation (C-terminal) domain"/>
    <property type="match status" value="1"/>
</dbReference>
<feature type="disulfide bond" description="Redox-active" evidence="10">
    <location>
        <begin position="46"/>
        <end position="51"/>
    </location>
</feature>
<accession>A0A0K2GZL0</accession>
<dbReference type="PRINTS" id="PR00368">
    <property type="entry name" value="FADPNR"/>
</dbReference>
<keyword evidence="4 11" id="KW-0560">Oxidoreductase</keyword>
<dbReference type="PANTHER" id="PTHR22912:SF217">
    <property type="entry name" value="DIHYDROLIPOYL DEHYDROGENASE"/>
    <property type="match status" value="1"/>
</dbReference>
<keyword evidence="6" id="KW-1015">Disulfide bond</keyword>
<feature type="active site" description="Proton acceptor" evidence="8">
    <location>
        <position position="453"/>
    </location>
</feature>
<dbReference type="Pfam" id="PF07992">
    <property type="entry name" value="Pyr_redox_2"/>
    <property type="match status" value="1"/>
</dbReference>
<sequence>MSTEATEKRHYDVIIVGTGSGNSIPSPQYDDVKIAIVEEGRFGGTCLNVGCIPTKMFVLAADAARNIREAARLGVHGTFDSVDLKQIQQRVFEKRIDQIAAGGEAYRRGDETPNIDVYDRHATFVGPRTLRTGQGDTVVDITADNIIIAAGSRTFIPDIVADSGVDYYTNENIMRVEKLPEEMIVLGGGYIGTEFAHVFSSFGTKVHVIVRSGALLRSSDSDISRTFTEVASRDWDIHFHTKVELLSQEGERITAVLSDGTTITADALLVATGRVPNGDRMNLQAAGVEFHDDGRVKVDEFGRTSAEGVWALGDVSSPFQLKHIANHEAKVVFHNVLNPDNLRAFDHRFIPSAVFSHPQIGQVGMTEAQARDWAEENGTSVTVKVQKIGDVAYGWALEDQDGFAKLIADRSTGRLLGAHFIGEQAATLVQQCIQMMNFDMDVREVVTGQHWIHPALTEVIENAIYGLEFD</sequence>
<dbReference type="OrthoDB" id="9800167at2"/>
<dbReference type="GO" id="GO:0006103">
    <property type="term" value="P:2-oxoglutarate metabolic process"/>
    <property type="evidence" value="ECO:0007669"/>
    <property type="project" value="TreeGrafter"/>
</dbReference>
<evidence type="ECO:0000259" key="12">
    <source>
        <dbReference type="Pfam" id="PF02852"/>
    </source>
</evidence>
<feature type="binding site" evidence="9">
    <location>
        <position position="314"/>
    </location>
    <ligand>
        <name>FAD</name>
        <dbReference type="ChEBI" id="CHEBI:57692"/>
    </ligand>
</feature>
<dbReference type="RefSeq" id="WP_053411990.1">
    <property type="nucleotide sequence ID" value="NZ_CP006841.1"/>
</dbReference>
<dbReference type="SUPFAM" id="SSF51905">
    <property type="entry name" value="FAD/NAD(P)-binding domain"/>
    <property type="match status" value="1"/>
</dbReference>
<dbReference type="PANTHER" id="PTHR22912">
    <property type="entry name" value="DISULFIDE OXIDOREDUCTASE"/>
    <property type="match status" value="1"/>
</dbReference>
<organism evidence="14 15">
    <name type="scientific">Corynebacterium lactis RW2-5</name>
    <dbReference type="NCBI Taxonomy" id="1408189"/>
    <lineage>
        <taxon>Bacteria</taxon>
        <taxon>Bacillati</taxon>
        <taxon>Actinomycetota</taxon>
        <taxon>Actinomycetes</taxon>
        <taxon>Mycobacteriales</taxon>
        <taxon>Corynebacteriaceae</taxon>
        <taxon>Corynebacterium</taxon>
    </lineage>
</organism>
<evidence type="ECO:0000313" key="14">
    <source>
        <dbReference type="EMBL" id="ALA67219.1"/>
    </source>
</evidence>
<feature type="binding site" evidence="9">
    <location>
        <position position="55"/>
    </location>
    <ligand>
        <name>FAD</name>
        <dbReference type="ChEBI" id="CHEBI:57692"/>
    </ligand>
</feature>
<dbReference type="PIRSF" id="PIRSF000350">
    <property type="entry name" value="Mercury_reductase_MerA"/>
    <property type="match status" value="1"/>
</dbReference>
<keyword evidence="9" id="KW-0547">Nucleotide-binding</keyword>
<dbReference type="InterPro" id="IPR012999">
    <property type="entry name" value="Pyr_OxRdtase_I_AS"/>
</dbReference>
<dbReference type="InterPro" id="IPR001100">
    <property type="entry name" value="Pyr_nuc-diS_OxRdtase"/>
</dbReference>
<dbReference type="Pfam" id="PF02852">
    <property type="entry name" value="Pyr_redox_dim"/>
    <property type="match status" value="1"/>
</dbReference>
<feature type="domain" description="Pyridine nucleotide-disulphide oxidoreductase dimerisation" evidence="12">
    <location>
        <begin position="350"/>
        <end position="463"/>
    </location>
</feature>
<reference evidence="14 15" key="1">
    <citation type="submission" date="2013-10" db="EMBL/GenBank/DDBJ databases">
        <title>Complete genome sequence of Corynebacterium lactis DSM 45799(T), isolated from raw cow milk.</title>
        <authorList>
            <person name="Ruckert C."/>
            <person name="Albersmeier A."/>
            <person name="Lipski A."/>
            <person name="Kalinowski J."/>
        </authorList>
    </citation>
    <scope>NUCLEOTIDE SEQUENCE [LARGE SCALE GENOMIC DNA]</scope>
    <source>
        <strain evidence="14 15">RW2-5</strain>
    </source>
</reference>
<dbReference type="InterPro" id="IPR036188">
    <property type="entry name" value="FAD/NAD-bd_sf"/>
</dbReference>
<dbReference type="PROSITE" id="PS00076">
    <property type="entry name" value="PYRIDINE_REDOX_1"/>
    <property type="match status" value="1"/>
</dbReference>
<dbReference type="Gene3D" id="3.30.390.30">
    <property type="match status" value="1"/>
</dbReference>
<dbReference type="InterPro" id="IPR004099">
    <property type="entry name" value="Pyr_nucl-diS_OxRdtase_dimer"/>
</dbReference>
<keyword evidence="7 11" id="KW-0676">Redox-active center</keyword>
<evidence type="ECO:0000256" key="6">
    <source>
        <dbReference type="ARBA" id="ARBA00023157"/>
    </source>
</evidence>
<dbReference type="GO" id="GO:0004362">
    <property type="term" value="F:glutathione-disulfide reductase (NADPH) activity"/>
    <property type="evidence" value="ECO:0007669"/>
    <property type="project" value="UniProtKB-EC"/>
</dbReference>
<evidence type="ECO:0000256" key="8">
    <source>
        <dbReference type="PIRSR" id="PIRSR000350-2"/>
    </source>
</evidence>
<dbReference type="PRINTS" id="PR00411">
    <property type="entry name" value="PNDRDTASEI"/>
</dbReference>
<dbReference type="EMBL" id="CP006841">
    <property type="protein sequence ID" value="ALA67219.1"/>
    <property type="molecule type" value="Genomic_DNA"/>
</dbReference>
<dbReference type="NCBIfam" id="TIGR03452">
    <property type="entry name" value="mycothione_red"/>
    <property type="match status" value="1"/>
</dbReference>
<evidence type="ECO:0000256" key="2">
    <source>
        <dbReference type="ARBA" id="ARBA00022630"/>
    </source>
</evidence>
<dbReference type="InterPro" id="IPR050151">
    <property type="entry name" value="Class-I_Pyr_Nuc-Dis_Oxidored"/>
</dbReference>
<evidence type="ECO:0000256" key="1">
    <source>
        <dbReference type="ARBA" id="ARBA00007532"/>
    </source>
</evidence>
<keyword evidence="3 9" id="KW-0274">FAD</keyword>
<evidence type="ECO:0000256" key="3">
    <source>
        <dbReference type="ARBA" id="ARBA00022827"/>
    </source>
</evidence>
<evidence type="ECO:0000256" key="7">
    <source>
        <dbReference type="ARBA" id="ARBA00023284"/>
    </source>
</evidence>
<evidence type="ECO:0000259" key="13">
    <source>
        <dbReference type="Pfam" id="PF07992"/>
    </source>
</evidence>
<evidence type="ECO:0000256" key="10">
    <source>
        <dbReference type="PIRSR" id="PIRSR000350-4"/>
    </source>
</evidence>
<dbReference type="NCBIfam" id="NF005884">
    <property type="entry name" value="PRK07846.1"/>
    <property type="match status" value="1"/>
</dbReference>
<dbReference type="AlphaFoldDB" id="A0A0K2GZL0"/>
<proteinExistence type="inferred from homology"/>
<comment type="similarity">
    <text evidence="1 11">Belongs to the class-I pyridine nucleotide-disulfide oxidoreductase family.</text>
</comment>
<feature type="binding site" evidence="9">
    <location>
        <begin position="187"/>
        <end position="194"/>
    </location>
    <ligand>
        <name>NAD(+)</name>
        <dbReference type="ChEBI" id="CHEBI:57540"/>
    </ligand>
</feature>